<evidence type="ECO:0000313" key="7">
    <source>
        <dbReference type="Proteomes" id="UP000075260"/>
    </source>
</evidence>
<evidence type="ECO:0000256" key="3">
    <source>
        <dbReference type="ARBA" id="ARBA00022737"/>
    </source>
</evidence>
<dbReference type="InterPro" id="IPR037133">
    <property type="entry name" value="THP_succinylTrfase_N_sf"/>
</dbReference>
<comment type="caution">
    <text evidence="6">The sequence shown here is derived from an EMBL/GenBank/DDBJ whole genome shotgun (WGS) entry which is preliminary data.</text>
</comment>
<dbReference type="InterPro" id="IPR023180">
    <property type="entry name" value="THP_succinylTrfase_dom1"/>
</dbReference>
<dbReference type="AlphaFoldDB" id="A0A150Q805"/>
<dbReference type="RefSeq" id="WP_061611864.1">
    <property type="nucleotide sequence ID" value="NZ_JEMA01000937.1"/>
</dbReference>
<accession>A0A150Q805</accession>
<dbReference type="InterPro" id="IPR011004">
    <property type="entry name" value="Trimer_LpxA-like_sf"/>
</dbReference>
<dbReference type="CDD" id="cd03350">
    <property type="entry name" value="LbH_THP_succinylT"/>
    <property type="match status" value="1"/>
</dbReference>
<evidence type="ECO:0000256" key="2">
    <source>
        <dbReference type="ARBA" id="ARBA00022679"/>
    </source>
</evidence>
<comment type="similarity">
    <text evidence="1">Belongs to the transferase hexapeptide repeat family.</text>
</comment>
<dbReference type="OrthoDB" id="9775362at2"/>
<keyword evidence="2 6" id="KW-0808">Transferase</keyword>
<proteinExistence type="inferred from homology"/>
<dbReference type="EMBL" id="JEMA01000937">
    <property type="protein sequence ID" value="KYF64101.1"/>
    <property type="molecule type" value="Genomic_DNA"/>
</dbReference>
<dbReference type="Pfam" id="PF14805">
    <property type="entry name" value="THDPS_N_2"/>
    <property type="match status" value="1"/>
</dbReference>
<sequence>MVTDESLKSLVEAAFRDRELLRSPAHEAAVLRTIECLDQGLLRVAERDASPQAGGEGAALADEDAPHRWVTHAWIKEAILLYFALRGMSVMEAGPLEFYDKIPLKRGLDKAGVRVVPPGAVRYGAFLEQGAIVMPGYVNIGAWVGSGSMVDTWATVGSCAQVGRGVHLAGGVGIGGVLEPPGARPVIIEDGVFVGSRVIVVEGVVVEEEAVLGAGVVLTASTAILDVTGPEVVEHRGRVPARSVVIPGTRPKRFPAGEFSIPCALIIGKRSEATDRKVSLNAALRDFAVPV</sequence>
<dbReference type="InterPro" id="IPR001451">
    <property type="entry name" value="Hexapep"/>
</dbReference>
<dbReference type="GO" id="GO:0016746">
    <property type="term" value="F:acyltransferase activity"/>
    <property type="evidence" value="ECO:0007669"/>
    <property type="project" value="UniProtKB-KW"/>
</dbReference>
<gene>
    <name evidence="6" type="ORF">BE15_42130</name>
</gene>
<name>A0A150Q805_SORCE</name>
<dbReference type="InterPro" id="IPR018357">
    <property type="entry name" value="Hexapep_transf_CS"/>
</dbReference>
<evidence type="ECO:0000313" key="6">
    <source>
        <dbReference type="EMBL" id="KYF64101.1"/>
    </source>
</evidence>
<reference evidence="6 7" key="1">
    <citation type="submission" date="2014-02" db="EMBL/GenBank/DDBJ databases">
        <title>The small core and large imbalanced accessory genome model reveals a collaborative survival strategy of Sorangium cellulosum strains in nature.</title>
        <authorList>
            <person name="Han K."/>
            <person name="Peng R."/>
            <person name="Blom J."/>
            <person name="Li Y.-Z."/>
        </authorList>
    </citation>
    <scope>NUCLEOTIDE SEQUENCE [LARGE SCALE GENOMIC DNA]</scope>
    <source>
        <strain evidence="6 7">So0008-312</strain>
    </source>
</reference>
<dbReference type="Proteomes" id="UP000075260">
    <property type="component" value="Unassembled WGS sequence"/>
</dbReference>
<feature type="domain" description="Tetrahydrodipicolinate-N-succinyltransferase chain A" evidence="5">
    <location>
        <begin position="7"/>
        <end position="85"/>
    </location>
</feature>
<dbReference type="Gene3D" id="2.160.10.10">
    <property type="entry name" value="Hexapeptide repeat proteins"/>
    <property type="match status" value="1"/>
</dbReference>
<dbReference type="PROSITE" id="PS00101">
    <property type="entry name" value="HEXAPEP_TRANSFERASES"/>
    <property type="match status" value="1"/>
</dbReference>
<dbReference type="NCBIfam" id="NF008808">
    <property type="entry name" value="PRK11830.1"/>
    <property type="match status" value="1"/>
</dbReference>
<keyword evidence="4" id="KW-0012">Acyltransferase</keyword>
<evidence type="ECO:0000256" key="1">
    <source>
        <dbReference type="ARBA" id="ARBA00007274"/>
    </source>
</evidence>
<evidence type="ECO:0000256" key="4">
    <source>
        <dbReference type="ARBA" id="ARBA00023315"/>
    </source>
</evidence>
<dbReference type="Gene3D" id="1.10.166.10">
    <property type="entry name" value="Tetrahydrodipicolinate-N-succinyltransferase, N-terminal domain"/>
    <property type="match status" value="1"/>
</dbReference>
<protein>
    <submittedName>
        <fullName evidence="6">2,3,4,5-tetrahydropyridine-2,6-dicarboxylate N-succinyltransferase</fullName>
    </submittedName>
</protein>
<dbReference type="SUPFAM" id="SSF51161">
    <property type="entry name" value="Trimeric LpxA-like enzymes"/>
    <property type="match status" value="1"/>
</dbReference>
<dbReference type="Pfam" id="PF14602">
    <property type="entry name" value="Hexapep_2"/>
    <property type="match status" value="1"/>
</dbReference>
<evidence type="ECO:0000259" key="5">
    <source>
        <dbReference type="Pfam" id="PF14805"/>
    </source>
</evidence>
<organism evidence="6 7">
    <name type="scientific">Sorangium cellulosum</name>
    <name type="common">Polyangium cellulosum</name>
    <dbReference type="NCBI Taxonomy" id="56"/>
    <lineage>
        <taxon>Bacteria</taxon>
        <taxon>Pseudomonadati</taxon>
        <taxon>Myxococcota</taxon>
        <taxon>Polyangia</taxon>
        <taxon>Polyangiales</taxon>
        <taxon>Polyangiaceae</taxon>
        <taxon>Sorangium</taxon>
    </lineage>
</organism>
<keyword evidence="3" id="KW-0677">Repeat</keyword>